<sequence>MIGSERHAFAPPVIATSIANPERSGATSLDSKSSEEAQQHIAMAPSRSRRATSRTGWMAKAVFLSVLSAVPSTTALDECIPLTGSTACPAFQQASVSTYSYVRGLFPFLNYVSDTASFDQQLNQYIQFDYVQSHYQNLLGCGKVDLGNTTDYYARFTTSVICNAIIQNSLTNCTMSDDASRPLCADSCAQYAESEAYLAADTDLCPSSFNGRQDQIRADFVNCALPAKSLSSSSCIQGITNEPDNCGYNNSTLGLCSYCASGGINSTDTCCYNSDITARCAGVVLPAITATMTFSTPTASATASSSATPAAASSGNGLSGGAIAGVVIGSVVGLALLLFLLFMCIRLARRRRGGSQKGSIFNQPSPSRKGLQTAQIPANTTIPQGFEVLPGGRIARMSALEGHSGEPPSRQGGSRRGESAGTAAAAGAAAGFMAGRKRGGDNHSSSDSFDSPGSETRAGVLRPPPMNPRRNGSLSSSSVLAGEDPQSPTSAGGMSSPPGVNSQQSEQLPFFKDYYSQDDIHPGERVAVLWAYQPRAADEFALERGDMLKVVGIWDDGWATGVMLDERADEWEVRRQAQRDSGVSNTSGRGRDTSPPVSGEIKAFPLVCVCLPEHWRKTIEGDGSTETGSSAHQGIPT</sequence>
<name>A0ACB9ZEA4_9PEZI</name>
<dbReference type="Proteomes" id="UP001497700">
    <property type="component" value="Unassembled WGS sequence"/>
</dbReference>
<evidence type="ECO:0000313" key="1">
    <source>
        <dbReference type="EMBL" id="KAI4870069.1"/>
    </source>
</evidence>
<dbReference type="EMBL" id="MU393426">
    <property type="protein sequence ID" value="KAI4870069.1"/>
    <property type="molecule type" value="Genomic_DNA"/>
</dbReference>
<protein>
    <submittedName>
        <fullName evidence="1">Uncharacterized protein</fullName>
    </submittedName>
</protein>
<evidence type="ECO:0000313" key="2">
    <source>
        <dbReference type="Proteomes" id="UP001497700"/>
    </source>
</evidence>
<keyword evidence="2" id="KW-1185">Reference proteome</keyword>
<gene>
    <name evidence="1" type="ORF">F4820DRAFT_320002</name>
</gene>
<proteinExistence type="predicted"/>
<comment type="caution">
    <text evidence="1">The sequence shown here is derived from an EMBL/GenBank/DDBJ whole genome shotgun (WGS) entry which is preliminary data.</text>
</comment>
<reference evidence="1 2" key="1">
    <citation type="journal article" date="2022" name="New Phytol.">
        <title>Ecological generalism drives hyperdiversity of secondary metabolite gene clusters in xylarialean endophytes.</title>
        <authorList>
            <person name="Franco M.E.E."/>
            <person name="Wisecaver J.H."/>
            <person name="Arnold A.E."/>
            <person name="Ju Y.M."/>
            <person name="Slot J.C."/>
            <person name="Ahrendt S."/>
            <person name="Moore L.P."/>
            <person name="Eastman K.E."/>
            <person name="Scott K."/>
            <person name="Konkel Z."/>
            <person name="Mondo S.J."/>
            <person name="Kuo A."/>
            <person name="Hayes R.D."/>
            <person name="Haridas S."/>
            <person name="Andreopoulos B."/>
            <person name="Riley R."/>
            <person name="LaButti K."/>
            <person name="Pangilinan J."/>
            <person name="Lipzen A."/>
            <person name="Amirebrahimi M."/>
            <person name="Yan J."/>
            <person name="Adam C."/>
            <person name="Keymanesh K."/>
            <person name="Ng V."/>
            <person name="Louie K."/>
            <person name="Northen T."/>
            <person name="Drula E."/>
            <person name="Henrissat B."/>
            <person name="Hsieh H.M."/>
            <person name="Youens-Clark K."/>
            <person name="Lutzoni F."/>
            <person name="Miadlikowska J."/>
            <person name="Eastwood D.C."/>
            <person name="Hamelin R.C."/>
            <person name="Grigoriev I.V."/>
            <person name="U'Ren J.M."/>
        </authorList>
    </citation>
    <scope>NUCLEOTIDE SEQUENCE [LARGE SCALE GENOMIC DNA]</scope>
    <source>
        <strain evidence="1 2">CBS 119005</strain>
    </source>
</reference>
<organism evidence="1 2">
    <name type="scientific">Hypoxylon rubiginosum</name>
    <dbReference type="NCBI Taxonomy" id="110542"/>
    <lineage>
        <taxon>Eukaryota</taxon>
        <taxon>Fungi</taxon>
        <taxon>Dikarya</taxon>
        <taxon>Ascomycota</taxon>
        <taxon>Pezizomycotina</taxon>
        <taxon>Sordariomycetes</taxon>
        <taxon>Xylariomycetidae</taxon>
        <taxon>Xylariales</taxon>
        <taxon>Hypoxylaceae</taxon>
        <taxon>Hypoxylon</taxon>
    </lineage>
</organism>
<accession>A0ACB9ZEA4</accession>